<evidence type="ECO:0000313" key="10">
    <source>
        <dbReference type="Proteomes" id="UP001143349"/>
    </source>
</evidence>
<keyword evidence="4 6" id="KW-0862">Zinc</keyword>
<dbReference type="RefSeq" id="WP_010396760.1">
    <property type="nucleotide sequence ID" value="NZ_BSFH01000017.1"/>
</dbReference>
<dbReference type="Gene3D" id="3.30.2010.10">
    <property type="entry name" value="Metalloproteases ('zincins'), catalytic domain"/>
    <property type="match status" value="1"/>
</dbReference>
<keyword evidence="3 6" id="KW-0378">Hydrolase</keyword>
<dbReference type="Proteomes" id="UP001143349">
    <property type="component" value="Unassembled WGS sequence"/>
</dbReference>
<feature type="domain" description="Peptidase M48" evidence="8">
    <location>
        <begin position="37"/>
        <end position="221"/>
    </location>
</feature>
<dbReference type="InterPro" id="IPR001915">
    <property type="entry name" value="Peptidase_M48"/>
</dbReference>
<name>A0AAD3NXP3_9RHOB</name>
<keyword evidence="5 6" id="KW-0482">Metalloprotease</keyword>
<evidence type="ECO:0000313" key="9">
    <source>
        <dbReference type="EMBL" id="GLK63544.1"/>
    </source>
</evidence>
<reference evidence="9" key="2">
    <citation type="submission" date="2023-01" db="EMBL/GenBank/DDBJ databases">
        <authorList>
            <person name="Sun Q."/>
            <person name="Evtushenko L."/>
        </authorList>
    </citation>
    <scope>NUCLEOTIDE SEQUENCE</scope>
    <source>
        <strain evidence="9">VKM B-2222</strain>
    </source>
</reference>
<evidence type="ECO:0000256" key="6">
    <source>
        <dbReference type="RuleBase" id="RU003983"/>
    </source>
</evidence>
<comment type="cofactor">
    <cofactor evidence="6">
        <name>Zn(2+)</name>
        <dbReference type="ChEBI" id="CHEBI:29105"/>
    </cofactor>
    <text evidence="6">Binds 1 zinc ion per subunit.</text>
</comment>
<evidence type="ECO:0000256" key="5">
    <source>
        <dbReference type="ARBA" id="ARBA00023049"/>
    </source>
</evidence>
<keyword evidence="1 6" id="KW-0645">Protease</keyword>
<sequence length="228" mass="25334">MLKFLPILLILLYALAMWFFSTWRLRAMLNAQSTPLTDPRLLPLLERLGRAMDLPRIQAHVYEVSIVNGLAAPDGRIFLTRGFLDRLDRGEVTEAELASVVAHELGHVAHGHTRRRMIDFAGQNVVRMMLAGILGRIVPIIGVWIANLVTSAIVARLSRKDEFEADAFASALMVKAGLGTEPQKNLFRKLRRLTGTDTGTAPAWLLSHPPTEARIAAIEKLEARWGVS</sequence>
<evidence type="ECO:0000256" key="2">
    <source>
        <dbReference type="ARBA" id="ARBA00022723"/>
    </source>
</evidence>
<dbReference type="GO" id="GO:0016020">
    <property type="term" value="C:membrane"/>
    <property type="evidence" value="ECO:0007669"/>
    <property type="project" value="TreeGrafter"/>
</dbReference>
<dbReference type="Pfam" id="PF01435">
    <property type="entry name" value="Peptidase_M48"/>
    <property type="match status" value="1"/>
</dbReference>
<evidence type="ECO:0000256" key="4">
    <source>
        <dbReference type="ARBA" id="ARBA00022833"/>
    </source>
</evidence>
<dbReference type="AlphaFoldDB" id="A0AAD3NXP3"/>
<dbReference type="PANTHER" id="PTHR22726:SF1">
    <property type="entry name" value="METALLOENDOPEPTIDASE OMA1, MITOCHONDRIAL"/>
    <property type="match status" value="1"/>
</dbReference>
<gene>
    <name evidence="9" type="ORF">GCM10017635_10140</name>
</gene>
<keyword evidence="10" id="KW-1185">Reference proteome</keyword>
<dbReference type="InterPro" id="IPR051156">
    <property type="entry name" value="Mito/Outer_Membr_Metalloprot"/>
</dbReference>
<dbReference type="GO" id="GO:0046872">
    <property type="term" value="F:metal ion binding"/>
    <property type="evidence" value="ECO:0007669"/>
    <property type="project" value="UniProtKB-KW"/>
</dbReference>
<protein>
    <submittedName>
        <fullName evidence="9">Peptidase M48</fullName>
    </submittedName>
</protein>
<dbReference type="EMBL" id="BSFH01000017">
    <property type="protein sequence ID" value="GLK63544.1"/>
    <property type="molecule type" value="Genomic_DNA"/>
</dbReference>
<comment type="caution">
    <text evidence="9">The sequence shown here is derived from an EMBL/GenBank/DDBJ whole genome shotgun (WGS) entry which is preliminary data.</text>
</comment>
<dbReference type="CDD" id="cd07332">
    <property type="entry name" value="M48C_Oma1_like"/>
    <property type="match status" value="1"/>
</dbReference>
<proteinExistence type="inferred from homology"/>
<comment type="similarity">
    <text evidence="6">Belongs to the peptidase M48 family.</text>
</comment>
<keyword evidence="2" id="KW-0479">Metal-binding</keyword>
<evidence type="ECO:0000259" key="8">
    <source>
        <dbReference type="Pfam" id="PF01435"/>
    </source>
</evidence>
<dbReference type="PANTHER" id="PTHR22726">
    <property type="entry name" value="METALLOENDOPEPTIDASE OMA1"/>
    <property type="match status" value="1"/>
</dbReference>
<evidence type="ECO:0000256" key="7">
    <source>
        <dbReference type="SAM" id="Phobius"/>
    </source>
</evidence>
<accession>A0AAD3NXP3</accession>
<evidence type="ECO:0000256" key="1">
    <source>
        <dbReference type="ARBA" id="ARBA00022670"/>
    </source>
</evidence>
<keyword evidence="7" id="KW-0472">Membrane</keyword>
<evidence type="ECO:0000256" key="3">
    <source>
        <dbReference type="ARBA" id="ARBA00022801"/>
    </source>
</evidence>
<organism evidence="9 10">
    <name type="scientific">Paracoccus kondratievae</name>
    <dbReference type="NCBI Taxonomy" id="135740"/>
    <lineage>
        <taxon>Bacteria</taxon>
        <taxon>Pseudomonadati</taxon>
        <taxon>Pseudomonadota</taxon>
        <taxon>Alphaproteobacteria</taxon>
        <taxon>Rhodobacterales</taxon>
        <taxon>Paracoccaceae</taxon>
        <taxon>Paracoccus</taxon>
    </lineage>
</organism>
<dbReference type="GO" id="GO:0051603">
    <property type="term" value="P:proteolysis involved in protein catabolic process"/>
    <property type="evidence" value="ECO:0007669"/>
    <property type="project" value="TreeGrafter"/>
</dbReference>
<keyword evidence="7" id="KW-1133">Transmembrane helix</keyword>
<reference evidence="9" key="1">
    <citation type="journal article" date="2014" name="Int. J. Syst. Evol. Microbiol.">
        <title>Complete genome sequence of Corynebacterium casei LMG S-19264T (=DSM 44701T), isolated from a smear-ripened cheese.</title>
        <authorList>
            <consortium name="US DOE Joint Genome Institute (JGI-PGF)"/>
            <person name="Walter F."/>
            <person name="Albersmeier A."/>
            <person name="Kalinowski J."/>
            <person name="Ruckert C."/>
        </authorList>
    </citation>
    <scope>NUCLEOTIDE SEQUENCE</scope>
    <source>
        <strain evidence="9">VKM B-2222</strain>
    </source>
</reference>
<keyword evidence="7" id="KW-0812">Transmembrane</keyword>
<feature type="transmembrane region" description="Helical" evidence="7">
    <location>
        <begin position="133"/>
        <end position="155"/>
    </location>
</feature>
<dbReference type="GO" id="GO:0004222">
    <property type="term" value="F:metalloendopeptidase activity"/>
    <property type="evidence" value="ECO:0007669"/>
    <property type="project" value="InterPro"/>
</dbReference>